<evidence type="ECO:0000259" key="2">
    <source>
        <dbReference type="Pfam" id="PF25054"/>
    </source>
</evidence>
<reference evidence="3" key="1">
    <citation type="submission" date="2015-04" db="UniProtKB">
        <authorList>
            <consortium name="EnsemblPlants"/>
        </authorList>
    </citation>
    <scope>IDENTIFICATION</scope>
</reference>
<keyword evidence="4" id="KW-1185">Reference proteome</keyword>
<dbReference type="STRING" id="40149.A0A0E0CM83"/>
<dbReference type="EnsemblPlants" id="OMERI02G20860.1">
    <property type="protein sequence ID" value="OMERI02G20860.1"/>
    <property type="gene ID" value="OMERI02G20860"/>
</dbReference>
<name>A0A0E0CM83_9ORYZ</name>
<proteinExistence type="predicted"/>
<accession>A0A0E0CM83</accession>
<reference evidence="3" key="2">
    <citation type="submission" date="2018-05" db="EMBL/GenBank/DDBJ databases">
        <title>OmerRS3 (Oryza meridionalis Reference Sequence Version 3).</title>
        <authorList>
            <person name="Zhang J."/>
            <person name="Kudrna D."/>
            <person name="Lee S."/>
            <person name="Talag J."/>
            <person name="Welchert J."/>
            <person name="Wing R.A."/>
        </authorList>
    </citation>
    <scope>NUCLEOTIDE SEQUENCE [LARGE SCALE GENOMIC DNA]</scope>
    <source>
        <strain evidence="3">cv. OR44</strain>
    </source>
</reference>
<dbReference type="InterPro" id="IPR056874">
    <property type="entry name" value="PHD_dom_pln"/>
</dbReference>
<organism evidence="3">
    <name type="scientific">Oryza meridionalis</name>
    <dbReference type="NCBI Taxonomy" id="40149"/>
    <lineage>
        <taxon>Eukaryota</taxon>
        <taxon>Viridiplantae</taxon>
        <taxon>Streptophyta</taxon>
        <taxon>Embryophyta</taxon>
        <taxon>Tracheophyta</taxon>
        <taxon>Spermatophyta</taxon>
        <taxon>Magnoliopsida</taxon>
        <taxon>Liliopsida</taxon>
        <taxon>Poales</taxon>
        <taxon>Poaceae</taxon>
        <taxon>BOP clade</taxon>
        <taxon>Oryzoideae</taxon>
        <taxon>Oryzeae</taxon>
        <taxon>Oryzinae</taxon>
        <taxon>Oryza</taxon>
    </lineage>
</organism>
<dbReference type="Proteomes" id="UP000008021">
    <property type="component" value="Chromosome 2"/>
</dbReference>
<feature type="region of interest" description="Disordered" evidence="1">
    <location>
        <begin position="116"/>
        <end position="135"/>
    </location>
</feature>
<evidence type="ECO:0000313" key="4">
    <source>
        <dbReference type="Proteomes" id="UP000008021"/>
    </source>
</evidence>
<dbReference type="eggNOG" id="ENOG502S0CS">
    <property type="taxonomic scope" value="Eukaryota"/>
</dbReference>
<dbReference type="AlphaFoldDB" id="A0A0E0CM83"/>
<evidence type="ECO:0000313" key="3">
    <source>
        <dbReference type="EnsemblPlants" id="OMERI02G20860.1"/>
    </source>
</evidence>
<dbReference type="HOGENOM" id="CLU_088403_0_0_1"/>
<sequence>MESLVSGAAVCCMCGDHGLPRELFRCGHCHHRLQHRYCSELYPRVAAYRRCNWCLREGRRRGGGGGTPVTAAAAAAKQRMSAALETSTDDCNKVDKSSRRSCGDGGCSRSAFCAEPGKPVKKPKAAASDDDGGPVVVMPVDETAATAPLERKPPARKARFRVKVRRYKLLAEVLSC</sequence>
<evidence type="ECO:0000256" key="1">
    <source>
        <dbReference type="SAM" id="MobiDB-lite"/>
    </source>
</evidence>
<dbReference type="PANTHER" id="PTHR33779:SF14">
    <property type="entry name" value="OS02G0568600 PROTEIN"/>
    <property type="match status" value="1"/>
</dbReference>
<feature type="domain" description="PHD-type zinc finger plants" evidence="2">
    <location>
        <begin position="12"/>
        <end position="54"/>
    </location>
</feature>
<protein>
    <recommendedName>
        <fullName evidence="2">PHD-type zinc finger plants domain-containing protein</fullName>
    </recommendedName>
</protein>
<dbReference type="Pfam" id="PF25054">
    <property type="entry name" value="PHD_pln"/>
    <property type="match status" value="1"/>
</dbReference>
<dbReference type="PANTHER" id="PTHR33779">
    <property type="entry name" value="EXPRESSED PROTEIN"/>
    <property type="match status" value="1"/>
</dbReference>
<dbReference type="Gramene" id="OMERI02G20860.1">
    <property type="protein sequence ID" value="OMERI02G20860.1"/>
    <property type="gene ID" value="OMERI02G20860"/>
</dbReference>